<feature type="compositionally biased region" description="Polar residues" evidence="1">
    <location>
        <begin position="1"/>
        <end position="26"/>
    </location>
</feature>
<feature type="region of interest" description="Disordered" evidence="1">
    <location>
        <begin position="387"/>
        <end position="414"/>
    </location>
</feature>
<feature type="compositionally biased region" description="Polar residues" evidence="1">
    <location>
        <begin position="51"/>
        <end position="73"/>
    </location>
</feature>
<dbReference type="OrthoDB" id="3065452at2759"/>
<dbReference type="AlphaFoldDB" id="A0A067TBV9"/>
<gene>
    <name evidence="2" type="ORF">GALMADRAFT_225504</name>
</gene>
<evidence type="ECO:0000313" key="2">
    <source>
        <dbReference type="EMBL" id="KDR76438.1"/>
    </source>
</evidence>
<sequence>MHRNSKSGSDRASYTTEARSIEQLSLFQDPPKERYDDSCPRLSKDQDSFRRNSQSESDALGASQSMNGVSMPQTPVPSLAPLPTQRSRLRRPKTKEAGVTESQTLIALGMSPFMPVQDAMFNQNRLVRNEAILAQHVSKLQNSYSSSESNHAEWVQDIYRNLADHNAAIDKQMAELLNAHVETRNVLNNFLHEFSSFSASTKSTIERLNDSIRKLTAGTPIVATGSSSTTASVQTEIIPQLVPSFSNLPLPEFADYSVHGLKRKREGLGAGPSTGTSASIASSRTESPVVTQEVYLPRSDYSLSEDTFRDVIYGPINNANDHLSSMEIVNESILSVGLSTSMVQTVLPAPRNPGFLTVRFLNHEYASRFIDRVTFGPNRQPSRQCFFADGSSNPNPSLTGPGISGRSKSRIWET</sequence>
<accession>A0A067TBV9</accession>
<proteinExistence type="predicted"/>
<name>A0A067TBV9_GALM3</name>
<protein>
    <submittedName>
        <fullName evidence="2">Uncharacterized protein</fullName>
    </submittedName>
</protein>
<evidence type="ECO:0000256" key="1">
    <source>
        <dbReference type="SAM" id="MobiDB-lite"/>
    </source>
</evidence>
<evidence type="ECO:0000313" key="3">
    <source>
        <dbReference type="Proteomes" id="UP000027222"/>
    </source>
</evidence>
<dbReference type="EMBL" id="KL142378">
    <property type="protein sequence ID" value="KDR76438.1"/>
    <property type="molecule type" value="Genomic_DNA"/>
</dbReference>
<dbReference type="HOGENOM" id="CLU_664006_0_0_1"/>
<feature type="region of interest" description="Disordered" evidence="1">
    <location>
        <begin position="1"/>
        <end position="101"/>
    </location>
</feature>
<keyword evidence="3" id="KW-1185">Reference proteome</keyword>
<feature type="compositionally biased region" description="Basic and acidic residues" evidence="1">
    <location>
        <begin position="30"/>
        <end position="50"/>
    </location>
</feature>
<feature type="region of interest" description="Disordered" evidence="1">
    <location>
        <begin position="265"/>
        <end position="285"/>
    </location>
</feature>
<feature type="compositionally biased region" description="Polar residues" evidence="1">
    <location>
        <begin position="273"/>
        <end position="285"/>
    </location>
</feature>
<organism evidence="2 3">
    <name type="scientific">Galerina marginata (strain CBS 339.88)</name>
    <dbReference type="NCBI Taxonomy" id="685588"/>
    <lineage>
        <taxon>Eukaryota</taxon>
        <taxon>Fungi</taxon>
        <taxon>Dikarya</taxon>
        <taxon>Basidiomycota</taxon>
        <taxon>Agaricomycotina</taxon>
        <taxon>Agaricomycetes</taxon>
        <taxon>Agaricomycetidae</taxon>
        <taxon>Agaricales</taxon>
        <taxon>Agaricineae</taxon>
        <taxon>Strophariaceae</taxon>
        <taxon>Galerina</taxon>
    </lineage>
</organism>
<reference evidence="3" key="1">
    <citation type="journal article" date="2014" name="Proc. Natl. Acad. Sci. U.S.A.">
        <title>Extensive sampling of basidiomycete genomes demonstrates inadequacy of the white-rot/brown-rot paradigm for wood decay fungi.</title>
        <authorList>
            <person name="Riley R."/>
            <person name="Salamov A.A."/>
            <person name="Brown D.W."/>
            <person name="Nagy L.G."/>
            <person name="Floudas D."/>
            <person name="Held B.W."/>
            <person name="Levasseur A."/>
            <person name="Lombard V."/>
            <person name="Morin E."/>
            <person name="Otillar R."/>
            <person name="Lindquist E.A."/>
            <person name="Sun H."/>
            <person name="LaButti K.M."/>
            <person name="Schmutz J."/>
            <person name="Jabbour D."/>
            <person name="Luo H."/>
            <person name="Baker S.E."/>
            <person name="Pisabarro A.G."/>
            <person name="Walton J.D."/>
            <person name="Blanchette R.A."/>
            <person name="Henrissat B."/>
            <person name="Martin F."/>
            <person name="Cullen D."/>
            <person name="Hibbett D.S."/>
            <person name="Grigoriev I.V."/>
        </authorList>
    </citation>
    <scope>NUCLEOTIDE SEQUENCE [LARGE SCALE GENOMIC DNA]</scope>
    <source>
        <strain evidence="3">CBS 339.88</strain>
    </source>
</reference>
<dbReference type="Proteomes" id="UP000027222">
    <property type="component" value="Unassembled WGS sequence"/>
</dbReference>